<dbReference type="AlphaFoldDB" id="A0A9J5ZFP3"/>
<comment type="caution">
    <text evidence="1">The sequence shown here is derived from an EMBL/GenBank/DDBJ whole genome shotgun (WGS) entry which is preliminary data.</text>
</comment>
<proteinExistence type="predicted"/>
<dbReference type="Proteomes" id="UP000824120">
    <property type="component" value="Chromosome 4"/>
</dbReference>
<name>A0A9J5ZFP3_SOLCO</name>
<sequence length="92" mass="9434">MPSPCMSPVLAGGIPEVLGASSSSASRITEVNRNFGCLPMSDITSSDSGSEIINRVFKGGQCSQDGTVNHPRDGSLQLGGSHIGIIGQLPHL</sequence>
<evidence type="ECO:0000313" key="2">
    <source>
        <dbReference type="Proteomes" id="UP000824120"/>
    </source>
</evidence>
<dbReference type="EMBL" id="JACXVP010000004">
    <property type="protein sequence ID" value="KAG5611739.1"/>
    <property type="molecule type" value="Genomic_DNA"/>
</dbReference>
<reference evidence="1 2" key="1">
    <citation type="submission" date="2020-09" db="EMBL/GenBank/DDBJ databases">
        <title>De no assembly of potato wild relative species, Solanum commersonii.</title>
        <authorList>
            <person name="Cho K."/>
        </authorList>
    </citation>
    <scope>NUCLEOTIDE SEQUENCE [LARGE SCALE GENOMIC DNA]</scope>
    <source>
        <strain evidence="1">LZ3.2</strain>
        <tissue evidence="1">Leaf</tissue>
    </source>
</reference>
<protein>
    <submittedName>
        <fullName evidence="1">Uncharacterized protein</fullName>
    </submittedName>
</protein>
<accession>A0A9J5ZFP3</accession>
<organism evidence="1 2">
    <name type="scientific">Solanum commersonii</name>
    <name type="common">Commerson's wild potato</name>
    <name type="synonym">Commerson's nightshade</name>
    <dbReference type="NCBI Taxonomy" id="4109"/>
    <lineage>
        <taxon>Eukaryota</taxon>
        <taxon>Viridiplantae</taxon>
        <taxon>Streptophyta</taxon>
        <taxon>Embryophyta</taxon>
        <taxon>Tracheophyta</taxon>
        <taxon>Spermatophyta</taxon>
        <taxon>Magnoliopsida</taxon>
        <taxon>eudicotyledons</taxon>
        <taxon>Gunneridae</taxon>
        <taxon>Pentapetalae</taxon>
        <taxon>asterids</taxon>
        <taxon>lamiids</taxon>
        <taxon>Solanales</taxon>
        <taxon>Solanaceae</taxon>
        <taxon>Solanoideae</taxon>
        <taxon>Solaneae</taxon>
        <taxon>Solanum</taxon>
    </lineage>
</organism>
<evidence type="ECO:0000313" key="1">
    <source>
        <dbReference type="EMBL" id="KAG5611739.1"/>
    </source>
</evidence>
<gene>
    <name evidence="1" type="ORF">H5410_023020</name>
</gene>
<keyword evidence="2" id="KW-1185">Reference proteome</keyword>